<reference evidence="6 7" key="1">
    <citation type="submission" date="2024-03" db="EMBL/GenBank/DDBJ databases">
        <title>Human intestinal bacterial collection.</title>
        <authorList>
            <person name="Pauvert C."/>
            <person name="Hitch T.C.A."/>
            <person name="Clavel T."/>
        </authorList>
    </citation>
    <scope>NUCLEOTIDE SEQUENCE [LARGE SCALE GENOMIC DNA]</scope>
    <source>
        <strain evidence="6 7">CLA-SR-H025</strain>
    </source>
</reference>
<dbReference type="SUPFAM" id="SSF46785">
    <property type="entry name" value="Winged helix' DNA-binding domain"/>
    <property type="match status" value="1"/>
</dbReference>
<feature type="domain" description="HTH lysR-type" evidence="5">
    <location>
        <begin position="1"/>
        <end position="57"/>
    </location>
</feature>
<evidence type="ECO:0000259" key="5">
    <source>
        <dbReference type="PROSITE" id="PS50931"/>
    </source>
</evidence>
<dbReference type="Proteomes" id="UP001447979">
    <property type="component" value="Unassembled WGS sequence"/>
</dbReference>
<dbReference type="PRINTS" id="PR00039">
    <property type="entry name" value="HTHLYSR"/>
</dbReference>
<dbReference type="Pfam" id="PF00126">
    <property type="entry name" value="HTH_1"/>
    <property type="match status" value="1"/>
</dbReference>
<dbReference type="InterPro" id="IPR000847">
    <property type="entry name" value="LysR_HTH_N"/>
</dbReference>
<dbReference type="SUPFAM" id="SSF53850">
    <property type="entry name" value="Periplasmic binding protein-like II"/>
    <property type="match status" value="1"/>
</dbReference>
<comment type="similarity">
    <text evidence="1">Belongs to the LysR transcriptional regulatory family.</text>
</comment>
<protein>
    <submittedName>
        <fullName evidence="6">LysR family transcriptional regulator</fullName>
    </submittedName>
</protein>
<dbReference type="PANTHER" id="PTHR30419">
    <property type="entry name" value="HTH-TYPE TRANSCRIPTIONAL REGULATOR YBHD"/>
    <property type="match status" value="1"/>
</dbReference>
<dbReference type="InterPro" id="IPR050950">
    <property type="entry name" value="HTH-type_LysR_regulators"/>
</dbReference>
<gene>
    <name evidence="6" type="ORF">WMO19_03820</name>
</gene>
<dbReference type="InterPro" id="IPR036388">
    <property type="entry name" value="WH-like_DNA-bd_sf"/>
</dbReference>
<proteinExistence type="inferred from homology"/>
<evidence type="ECO:0000256" key="3">
    <source>
        <dbReference type="ARBA" id="ARBA00023125"/>
    </source>
</evidence>
<sequence length="321" mass="37194">MNFLSLYYFVELSKDLHFTKTAERLYISQQTLSNNIKSLESYYNVKLINRKPKVTLTYAGEKLLAFAKEVLLKNRDLEDMFSDINDDLSGSLKFGASISRATISLPKIFPVFTKKYPNVQIKYVDDISKNLEPLIVNNELDFAIVISERPGLNIKSLKLMDDQIYLCVTNKLLKEYYPNNYEYLKEKSKKGASVEDFKLLPFSMMSNRLGNKIESFFIEKEIEPKINFSSTYSQLIIPFCSSSLSACFASHATLICLKEDVTNDMNLFPLFHNGEAVRRPITLITQKDRYMNSYSKFFQSLIVEHFDTIKNINLNTYLFNK</sequence>
<organism evidence="6 7">
    <name type="scientific">Peptoniphilus hominis</name>
    <name type="common">ex Hitch et al. 2025</name>
    <dbReference type="NCBI Taxonomy" id="3133174"/>
    <lineage>
        <taxon>Bacteria</taxon>
        <taxon>Bacillati</taxon>
        <taxon>Bacillota</taxon>
        <taxon>Tissierellia</taxon>
        <taxon>Tissierellales</taxon>
        <taxon>Peptoniphilaceae</taxon>
        <taxon>Peptoniphilus</taxon>
    </lineage>
</organism>
<dbReference type="EMBL" id="JBBMFO010000007">
    <property type="protein sequence ID" value="MEQ2400729.1"/>
    <property type="molecule type" value="Genomic_DNA"/>
</dbReference>
<evidence type="ECO:0000313" key="6">
    <source>
        <dbReference type="EMBL" id="MEQ2400729.1"/>
    </source>
</evidence>
<keyword evidence="3" id="KW-0238">DNA-binding</keyword>
<evidence type="ECO:0000256" key="1">
    <source>
        <dbReference type="ARBA" id="ARBA00009437"/>
    </source>
</evidence>
<keyword evidence="7" id="KW-1185">Reference proteome</keyword>
<keyword evidence="4" id="KW-0804">Transcription</keyword>
<comment type="caution">
    <text evidence="6">The sequence shown here is derived from an EMBL/GenBank/DDBJ whole genome shotgun (WGS) entry which is preliminary data.</text>
</comment>
<accession>A0ABV1CD34</accession>
<dbReference type="InterPro" id="IPR005119">
    <property type="entry name" value="LysR_subst-bd"/>
</dbReference>
<evidence type="ECO:0000313" key="7">
    <source>
        <dbReference type="Proteomes" id="UP001447979"/>
    </source>
</evidence>
<keyword evidence="2" id="KW-0805">Transcription regulation</keyword>
<dbReference type="InterPro" id="IPR036390">
    <property type="entry name" value="WH_DNA-bd_sf"/>
</dbReference>
<evidence type="ECO:0000256" key="4">
    <source>
        <dbReference type="ARBA" id="ARBA00023163"/>
    </source>
</evidence>
<dbReference type="RefSeq" id="WP_349170259.1">
    <property type="nucleotide sequence ID" value="NZ_JBBMFO010000007.1"/>
</dbReference>
<evidence type="ECO:0000256" key="2">
    <source>
        <dbReference type="ARBA" id="ARBA00023015"/>
    </source>
</evidence>
<dbReference type="Pfam" id="PF03466">
    <property type="entry name" value="LysR_substrate"/>
    <property type="match status" value="1"/>
</dbReference>
<name>A0ABV1CD34_9FIRM</name>
<dbReference type="Gene3D" id="3.40.190.290">
    <property type="match status" value="1"/>
</dbReference>
<dbReference type="Gene3D" id="1.10.10.10">
    <property type="entry name" value="Winged helix-like DNA-binding domain superfamily/Winged helix DNA-binding domain"/>
    <property type="match status" value="1"/>
</dbReference>
<dbReference type="PROSITE" id="PS50931">
    <property type="entry name" value="HTH_LYSR"/>
    <property type="match status" value="1"/>
</dbReference>
<dbReference type="CDD" id="cd05466">
    <property type="entry name" value="PBP2_LTTR_substrate"/>
    <property type="match status" value="1"/>
</dbReference>